<feature type="domain" description="Alcohol dehydrogenase-like N-terminal" evidence="8">
    <location>
        <begin position="167"/>
        <end position="229"/>
    </location>
</feature>
<evidence type="ECO:0000256" key="7">
    <source>
        <dbReference type="SAM" id="MobiDB-lite"/>
    </source>
</evidence>
<feature type="compositionally biased region" description="Pro residues" evidence="7">
    <location>
        <begin position="76"/>
        <end position="87"/>
    </location>
</feature>
<dbReference type="GO" id="GO:0004022">
    <property type="term" value="F:alcohol dehydrogenase (NAD+) activity"/>
    <property type="evidence" value="ECO:0007669"/>
    <property type="project" value="UniProtKB-EC"/>
</dbReference>
<evidence type="ECO:0000256" key="2">
    <source>
        <dbReference type="ARBA" id="ARBA00011738"/>
    </source>
</evidence>
<accession>A0A8J5HWX1</accession>
<gene>
    <name evidence="9" type="ORF">ZIOFF_007270</name>
</gene>
<dbReference type="GO" id="GO:0051903">
    <property type="term" value="F:S-(hydroxymethyl)glutathione dehydrogenase [NAD(P)+] activity"/>
    <property type="evidence" value="ECO:0007669"/>
    <property type="project" value="TreeGrafter"/>
</dbReference>
<keyword evidence="4" id="KW-0862">Zinc</keyword>
<dbReference type="PANTHER" id="PTHR43880">
    <property type="entry name" value="ALCOHOL DEHYDROGENASE"/>
    <property type="match status" value="1"/>
</dbReference>
<comment type="catalytic activity">
    <reaction evidence="6">
        <text>a primary alcohol + NAD(+) = an aldehyde + NADH + H(+)</text>
        <dbReference type="Rhea" id="RHEA:10736"/>
        <dbReference type="ChEBI" id="CHEBI:15378"/>
        <dbReference type="ChEBI" id="CHEBI:15734"/>
        <dbReference type="ChEBI" id="CHEBI:17478"/>
        <dbReference type="ChEBI" id="CHEBI:57540"/>
        <dbReference type="ChEBI" id="CHEBI:57945"/>
        <dbReference type="EC" id="1.1.1.1"/>
    </reaction>
</comment>
<reference evidence="9 10" key="1">
    <citation type="submission" date="2020-08" db="EMBL/GenBank/DDBJ databases">
        <title>Plant Genome Project.</title>
        <authorList>
            <person name="Zhang R.-G."/>
        </authorList>
    </citation>
    <scope>NUCLEOTIDE SEQUENCE [LARGE SCALE GENOMIC DNA]</scope>
    <source>
        <tissue evidence="9">Rhizome</tissue>
    </source>
</reference>
<evidence type="ECO:0000256" key="3">
    <source>
        <dbReference type="ARBA" id="ARBA00022723"/>
    </source>
</evidence>
<dbReference type="Proteomes" id="UP000734854">
    <property type="component" value="Unassembled WGS sequence"/>
</dbReference>
<comment type="subunit">
    <text evidence="2">Homodimer.</text>
</comment>
<dbReference type="PANTHER" id="PTHR43880:SF56">
    <property type="entry name" value="ALCOHOL DEHYDROGENASE-LIKE 4"/>
    <property type="match status" value="1"/>
</dbReference>
<evidence type="ECO:0000313" key="10">
    <source>
        <dbReference type="Proteomes" id="UP000734854"/>
    </source>
</evidence>
<dbReference type="EMBL" id="JACMSC010000002">
    <property type="protein sequence ID" value="KAG6533402.1"/>
    <property type="molecule type" value="Genomic_DNA"/>
</dbReference>
<feature type="region of interest" description="Disordered" evidence="7">
    <location>
        <begin position="71"/>
        <end position="158"/>
    </location>
</feature>
<dbReference type="InterPro" id="IPR011032">
    <property type="entry name" value="GroES-like_sf"/>
</dbReference>
<dbReference type="Pfam" id="PF08240">
    <property type="entry name" value="ADH_N"/>
    <property type="match status" value="1"/>
</dbReference>
<keyword evidence="10" id="KW-1185">Reference proteome</keyword>
<dbReference type="GO" id="GO:0046294">
    <property type="term" value="P:formaldehyde catabolic process"/>
    <property type="evidence" value="ECO:0007669"/>
    <property type="project" value="TreeGrafter"/>
</dbReference>
<dbReference type="GO" id="GO:0008270">
    <property type="term" value="F:zinc ion binding"/>
    <property type="evidence" value="ECO:0007669"/>
    <property type="project" value="TreeGrafter"/>
</dbReference>
<dbReference type="InterPro" id="IPR036291">
    <property type="entry name" value="NAD(P)-bd_dom_sf"/>
</dbReference>
<comment type="catalytic activity">
    <reaction evidence="5">
        <text>a secondary alcohol + NAD(+) = a ketone + NADH + H(+)</text>
        <dbReference type="Rhea" id="RHEA:10740"/>
        <dbReference type="ChEBI" id="CHEBI:15378"/>
        <dbReference type="ChEBI" id="CHEBI:17087"/>
        <dbReference type="ChEBI" id="CHEBI:35681"/>
        <dbReference type="ChEBI" id="CHEBI:57540"/>
        <dbReference type="ChEBI" id="CHEBI:57945"/>
        <dbReference type="EC" id="1.1.1.1"/>
    </reaction>
</comment>
<dbReference type="AlphaFoldDB" id="A0A8J5HWX1"/>
<evidence type="ECO:0000256" key="5">
    <source>
        <dbReference type="ARBA" id="ARBA00049164"/>
    </source>
</evidence>
<evidence type="ECO:0000313" key="9">
    <source>
        <dbReference type="EMBL" id="KAG6533402.1"/>
    </source>
</evidence>
<dbReference type="Gene3D" id="3.90.180.10">
    <property type="entry name" value="Medium-chain alcohol dehydrogenases, catalytic domain"/>
    <property type="match status" value="1"/>
</dbReference>
<feature type="region of interest" description="Disordered" evidence="7">
    <location>
        <begin position="29"/>
        <end position="56"/>
    </location>
</feature>
<evidence type="ECO:0000256" key="4">
    <source>
        <dbReference type="ARBA" id="ARBA00022833"/>
    </source>
</evidence>
<dbReference type="Gene3D" id="3.40.50.720">
    <property type="entry name" value="NAD(P)-binding Rossmann-like Domain"/>
    <property type="match status" value="1"/>
</dbReference>
<evidence type="ECO:0000259" key="8">
    <source>
        <dbReference type="Pfam" id="PF08240"/>
    </source>
</evidence>
<dbReference type="SUPFAM" id="SSF51735">
    <property type="entry name" value="NAD(P)-binding Rossmann-fold domains"/>
    <property type="match status" value="1"/>
</dbReference>
<evidence type="ECO:0000256" key="1">
    <source>
        <dbReference type="ARBA" id="ARBA00001947"/>
    </source>
</evidence>
<evidence type="ECO:0000256" key="6">
    <source>
        <dbReference type="ARBA" id="ARBA00049243"/>
    </source>
</evidence>
<dbReference type="InterPro" id="IPR013154">
    <property type="entry name" value="ADH-like_N"/>
</dbReference>
<comment type="cofactor">
    <cofactor evidence="1">
        <name>Zn(2+)</name>
        <dbReference type="ChEBI" id="CHEBI:29105"/>
    </cofactor>
</comment>
<sequence length="421" mass="45412">MVRTCPRGRSVSTLVFSASVFIPTALISSPRTRRPLPPSPSFVATQPPTPSSFLPSPSYVATAADPFLLHRDSRRPLPPSSRQPPIPSSSFVATAPADPLLPFLLPPPSSRQHPPRGNSTDAETSSRPKLGFRPLPPSSLSHLRPPLPSSRFRHEQNSARNRCHQYGLQEYPRIYGHEAAGWPSNRVVESVGEGVEDLRAGDHVVPLFKGECGDCAYCSNPDTNFCVHYPVDASKTVMLSDGRTRFSAVDAATGLRRPVHHFFNASTFAEFTGLDVHCAAKISPAAPLGHMCLLGCGISTGVGAAWNTANVTRGSTVAVFGLGAVGLVVAEGARYRKASKIIGIDINPDKFALGKPMGITDFVNPKDHEKPTHEILVKPFGFFVLEFECKQVIRQLTSALSALETLTSCVRLSYQPMTDGV</sequence>
<proteinExistence type="predicted"/>
<keyword evidence="3" id="KW-0479">Metal-binding</keyword>
<organism evidence="9 10">
    <name type="scientific">Zingiber officinale</name>
    <name type="common">Ginger</name>
    <name type="synonym">Amomum zingiber</name>
    <dbReference type="NCBI Taxonomy" id="94328"/>
    <lineage>
        <taxon>Eukaryota</taxon>
        <taxon>Viridiplantae</taxon>
        <taxon>Streptophyta</taxon>
        <taxon>Embryophyta</taxon>
        <taxon>Tracheophyta</taxon>
        <taxon>Spermatophyta</taxon>
        <taxon>Magnoliopsida</taxon>
        <taxon>Liliopsida</taxon>
        <taxon>Zingiberales</taxon>
        <taxon>Zingiberaceae</taxon>
        <taxon>Zingiber</taxon>
    </lineage>
</organism>
<dbReference type="SUPFAM" id="SSF50129">
    <property type="entry name" value="GroES-like"/>
    <property type="match status" value="1"/>
</dbReference>
<dbReference type="GO" id="GO:0005829">
    <property type="term" value="C:cytosol"/>
    <property type="evidence" value="ECO:0007669"/>
    <property type="project" value="TreeGrafter"/>
</dbReference>
<name>A0A8J5HWX1_ZINOF</name>
<dbReference type="FunFam" id="3.40.50.720:FF:000003">
    <property type="entry name" value="S-(hydroxymethyl)glutathione dehydrogenase"/>
    <property type="match status" value="1"/>
</dbReference>
<comment type="caution">
    <text evidence="9">The sequence shown here is derived from an EMBL/GenBank/DDBJ whole genome shotgun (WGS) entry which is preliminary data.</text>
</comment>
<feature type="compositionally biased region" description="Polar residues" evidence="7">
    <location>
        <begin position="117"/>
        <end position="127"/>
    </location>
</feature>
<protein>
    <recommendedName>
        <fullName evidence="8">Alcohol dehydrogenase-like N-terminal domain-containing protein</fullName>
    </recommendedName>
</protein>